<comment type="caution">
    <text evidence="1">The sequence shown here is derived from an EMBL/GenBank/DDBJ whole genome shotgun (WGS) entry which is preliminary data.</text>
</comment>
<name>A0A6L8Q5D3_9ACTN</name>
<reference evidence="1 2" key="1">
    <citation type="submission" date="2019-07" db="EMBL/GenBank/DDBJ databases">
        <title>Draft genome sequence of Adlercreutzia equolifaciens IPLA 37004, a human intestinal strain that does not produces equol from daidzein.</title>
        <authorList>
            <person name="Vazquez L."/>
            <person name="Florez A.B."/>
            <person name="Mayo B."/>
        </authorList>
    </citation>
    <scope>NUCLEOTIDE SEQUENCE [LARGE SCALE GENOMIC DNA]</scope>
    <source>
        <strain evidence="1 2">IPLA 37004</strain>
    </source>
</reference>
<accession>A0A6L8Q5D3</accession>
<dbReference type="Proteomes" id="UP000472380">
    <property type="component" value="Unassembled WGS sequence"/>
</dbReference>
<organism evidence="1 2">
    <name type="scientific">Adlercreutzia equolifaciens</name>
    <dbReference type="NCBI Taxonomy" id="446660"/>
    <lineage>
        <taxon>Bacteria</taxon>
        <taxon>Bacillati</taxon>
        <taxon>Actinomycetota</taxon>
        <taxon>Coriobacteriia</taxon>
        <taxon>Eggerthellales</taxon>
        <taxon>Eggerthellaceae</taxon>
        <taxon>Adlercreutzia</taxon>
    </lineage>
</organism>
<proteinExistence type="predicted"/>
<dbReference type="AlphaFoldDB" id="A0A6L8Q5D3"/>
<gene>
    <name evidence="1" type="ORF">FM068_07805</name>
</gene>
<evidence type="ECO:0000313" key="2">
    <source>
        <dbReference type="Proteomes" id="UP000472380"/>
    </source>
</evidence>
<dbReference type="InterPro" id="IPR025051">
    <property type="entry name" value="DUF3990"/>
</dbReference>
<sequence length="227" mass="25008">MLTLCAILFPRGRREGAVILYHGSRHGINGPIAPISRDRCDFGRGFYLGTNPLQPLTLICDFPDARFYTVELELDGLDVRELSPDTTWALVVAYHRGKMESARGTELYAATAAVLAGADVAIGPIANDRMFVVLDRFFNGEITDAALVKSLSALQLGNQVVALTQKACDAIRIVEERCLGEEERAELIATSEMNRAEGVALAERICREHRRDGRFFDEILEAGVPLE</sequence>
<dbReference type="Pfam" id="PF13151">
    <property type="entry name" value="DUF3990"/>
    <property type="match status" value="1"/>
</dbReference>
<dbReference type="EMBL" id="VJNE01000015">
    <property type="protein sequence ID" value="MZG28492.1"/>
    <property type="molecule type" value="Genomic_DNA"/>
</dbReference>
<protein>
    <submittedName>
        <fullName evidence="1">DUF3990 domain-containing protein</fullName>
    </submittedName>
</protein>
<evidence type="ECO:0000313" key="1">
    <source>
        <dbReference type="EMBL" id="MZG28492.1"/>
    </source>
</evidence>